<dbReference type="InterPro" id="IPR054471">
    <property type="entry name" value="GPIID_WHD"/>
</dbReference>
<sequence length="1092" mass="123043">MAALIRTLAFQIAQQLPSFRKSLNELADSGYKPKDAEWRWTWKKLFVNLLFEMKSSPPLYWIIDGVDEANSPHYLFELLSDLHVSKIPVRVLVTTRWSQALVPAFERTSSRVPCFTISIDKDLTDMRIYVEEELKYNNWGSDIKEKVVRQVLDKSNDSFLWVHLMLDELQNCNTEDDIAERLLELPLGMDGLYRRMEENICQLRRASDKNLARQLLIWAIHTRRALASEELEDLLEPEFGRLLDISQTISRLCGYFIVMEGSDKIGLIHQTAREYLTATSTLLFFFSAATAHGELFEKSMASFLDKGLRSRLQRTSPKLLKYRATSWAFHLASTDLLGEGDFEKSDHQLDLLTQFFTKPPVLIWIQVLASLGELRVLIDASQAMYAFVRRKRKADAANDPVIRRFDELEVLEGWSRDLLKILGKFGGSLSREPDIIYTSIAPLCPITSSIYRTFAKQQSSSLQASNLPEDWDDCLARVSVGNECAANLISCSGRYIAVSSSKRTITVWDCITFQQVHELEHGEAVSAMCFSSKGDRLATYGLHHTKIWSSLAGKLLLSIHNHPDIPALCLKFVDNDTTIIMGSGRRCVLRCSLISEEPHVWKNIDPQLLNDVESHEGTYLNSPAALAISPDGSKIAVAYIGFPFSIWSIDQAIPLKRLTRPQKPGQQSNSLPFVFRVSWHPGGDEILGIFMDGYSFKLNVVDGSYQEQPPTPAQMPSNIICSPDGLVYAISGVSGIIRLFDYQSSTLIYQLNSDDLITDFCFSDDGRKLYDIRGSHCTIWGPNALMRLTTVDDDPAHSQGVDESIRQPQVASETFIDNSVPIVLMSPAPQGHLVGFGNGEGLVELFDYDTSERIHAGQTDSHMSIEYLVWSECGNRVCYSELGGRLTVVQLEQGSHNRRARRVERFKPKMDAEEINQILFLPGSKSLLASSASSVQYWSLEPAQVKMTLRFGPSLPTRKWISHPRSPYHLLSITPNSVSVYKQTNLEEVSIIDLETPRSSSDTLHLDQAQAGTIDTARIEEEVDTVTPTFMKGHVLVKISRTTSSRKLPPRFRIFDAGHLPVTTISPIDVPERISKMVEMLSMFSLPASWCF</sequence>
<dbReference type="PANTHER" id="PTHR10039:SF14">
    <property type="entry name" value="NACHT DOMAIN-CONTAINING PROTEIN"/>
    <property type="match status" value="1"/>
</dbReference>
<evidence type="ECO:0000313" key="5">
    <source>
        <dbReference type="Proteomes" id="UP000722485"/>
    </source>
</evidence>
<evidence type="ECO:0000313" key="4">
    <source>
        <dbReference type="EMBL" id="KAF7555303.1"/>
    </source>
</evidence>
<dbReference type="InterPro" id="IPR036322">
    <property type="entry name" value="WD40_repeat_dom_sf"/>
</dbReference>
<feature type="domain" description="GPI inositol-deacylase winged helix" evidence="2">
    <location>
        <begin position="207"/>
        <end position="278"/>
    </location>
</feature>
<dbReference type="Pfam" id="PF22939">
    <property type="entry name" value="WHD_GPIID"/>
    <property type="match status" value="1"/>
</dbReference>
<dbReference type="PANTHER" id="PTHR10039">
    <property type="entry name" value="AMELOGENIN"/>
    <property type="match status" value="1"/>
</dbReference>
<dbReference type="Gene3D" id="2.130.10.10">
    <property type="entry name" value="YVTN repeat-like/Quinoprotein amine dehydrogenase"/>
    <property type="match status" value="3"/>
</dbReference>
<dbReference type="SMART" id="SM00320">
    <property type="entry name" value="WD40"/>
    <property type="match status" value="5"/>
</dbReference>
<feature type="domain" description="Nephrocystin 3-like N-terminal" evidence="3">
    <location>
        <begin position="2"/>
        <end position="96"/>
    </location>
</feature>
<gene>
    <name evidence="4" type="ORF">G7Z17_g2299</name>
</gene>
<evidence type="ECO:0000256" key="1">
    <source>
        <dbReference type="ARBA" id="ARBA00022737"/>
    </source>
</evidence>
<evidence type="ECO:0000259" key="2">
    <source>
        <dbReference type="Pfam" id="PF22939"/>
    </source>
</evidence>
<keyword evidence="1" id="KW-0677">Repeat</keyword>
<evidence type="ECO:0000259" key="3">
    <source>
        <dbReference type="Pfam" id="PF24883"/>
    </source>
</evidence>
<dbReference type="SUPFAM" id="SSF101908">
    <property type="entry name" value="Putative isomerase YbhE"/>
    <property type="match status" value="1"/>
</dbReference>
<comment type="caution">
    <text evidence="4">The sequence shown here is derived from an EMBL/GenBank/DDBJ whole genome shotgun (WGS) entry which is preliminary data.</text>
</comment>
<dbReference type="InterPro" id="IPR015943">
    <property type="entry name" value="WD40/YVTN_repeat-like_dom_sf"/>
</dbReference>
<reference evidence="4" key="1">
    <citation type="submission" date="2020-03" db="EMBL/GenBank/DDBJ databases">
        <title>Draft Genome Sequence of Cylindrodendrum hubeiense.</title>
        <authorList>
            <person name="Buettner E."/>
            <person name="Kellner H."/>
        </authorList>
    </citation>
    <scope>NUCLEOTIDE SEQUENCE</scope>
    <source>
        <strain evidence="4">IHI 201604</strain>
    </source>
</reference>
<dbReference type="OrthoDB" id="194358at2759"/>
<dbReference type="InterPro" id="IPR001680">
    <property type="entry name" value="WD40_rpt"/>
</dbReference>
<accession>A0A9P5LKI5</accession>
<organism evidence="4 5">
    <name type="scientific">Cylindrodendrum hubeiense</name>
    <dbReference type="NCBI Taxonomy" id="595255"/>
    <lineage>
        <taxon>Eukaryota</taxon>
        <taxon>Fungi</taxon>
        <taxon>Dikarya</taxon>
        <taxon>Ascomycota</taxon>
        <taxon>Pezizomycotina</taxon>
        <taxon>Sordariomycetes</taxon>
        <taxon>Hypocreomycetidae</taxon>
        <taxon>Hypocreales</taxon>
        <taxon>Nectriaceae</taxon>
        <taxon>Cylindrodendrum</taxon>
    </lineage>
</organism>
<dbReference type="SUPFAM" id="SSF50978">
    <property type="entry name" value="WD40 repeat-like"/>
    <property type="match status" value="1"/>
</dbReference>
<dbReference type="Pfam" id="PF24883">
    <property type="entry name" value="NPHP3_N"/>
    <property type="match status" value="1"/>
</dbReference>
<dbReference type="InterPro" id="IPR056884">
    <property type="entry name" value="NPHP3-like_N"/>
</dbReference>
<protein>
    <submittedName>
        <fullName evidence="4">Uncharacterized protein</fullName>
    </submittedName>
</protein>
<name>A0A9P5LKI5_9HYPO</name>
<dbReference type="EMBL" id="JAANBB010000022">
    <property type="protein sequence ID" value="KAF7555303.1"/>
    <property type="molecule type" value="Genomic_DNA"/>
</dbReference>
<dbReference type="Proteomes" id="UP000722485">
    <property type="component" value="Unassembled WGS sequence"/>
</dbReference>
<keyword evidence="5" id="KW-1185">Reference proteome</keyword>
<proteinExistence type="predicted"/>
<dbReference type="AlphaFoldDB" id="A0A9P5LKI5"/>